<dbReference type="GO" id="GO:0006310">
    <property type="term" value="P:DNA recombination"/>
    <property type="evidence" value="ECO:0007669"/>
    <property type="project" value="UniProtKB-KW"/>
</dbReference>
<comment type="caution">
    <text evidence="7">The sequence shown here is derived from an EMBL/GenBank/DDBJ whole genome shotgun (WGS) entry which is preliminary data.</text>
</comment>
<gene>
    <name evidence="7" type="primary">xerC_2</name>
    <name evidence="7" type="ORF">NCTC13229_03876</name>
</gene>
<evidence type="ECO:0000313" key="7">
    <source>
        <dbReference type="EMBL" id="SPZ40397.1"/>
    </source>
</evidence>
<evidence type="ECO:0000313" key="8">
    <source>
        <dbReference type="Proteomes" id="UP000251211"/>
    </source>
</evidence>
<dbReference type="CDD" id="cd01189">
    <property type="entry name" value="INT_ICEBs1_C_like"/>
    <property type="match status" value="1"/>
</dbReference>
<dbReference type="InterPro" id="IPR002104">
    <property type="entry name" value="Integrase_catalytic"/>
</dbReference>
<accession>A0AB38FFR5</accession>
<dbReference type="InterPro" id="IPR044068">
    <property type="entry name" value="CB"/>
</dbReference>
<dbReference type="Gene3D" id="1.10.150.130">
    <property type="match status" value="1"/>
</dbReference>
<evidence type="ECO:0000259" key="6">
    <source>
        <dbReference type="PROSITE" id="PS51900"/>
    </source>
</evidence>
<comment type="similarity">
    <text evidence="1">Belongs to the 'phage' integrase family.</text>
</comment>
<evidence type="ECO:0000256" key="4">
    <source>
        <dbReference type="PROSITE-ProRule" id="PRU01248"/>
    </source>
</evidence>
<dbReference type="InterPro" id="IPR010998">
    <property type="entry name" value="Integrase_recombinase_N"/>
</dbReference>
<dbReference type="PANTHER" id="PTHR30349:SF64">
    <property type="entry name" value="PROPHAGE INTEGRASE INTD-RELATED"/>
    <property type="match status" value="1"/>
</dbReference>
<feature type="domain" description="Core-binding (CB)" evidence="6">
    <location>
        <begin position="58"/>
        <end position="142"/>
    </location>
</feature>
<sequence>MGSIQRRTYTEGKAPRYVARVRVGGKEMSKSFAKQGDAREWIRQREGLSPTGTRMDNRMLSVVLKAHIEQSATASTRGVRTHLAANLGNLEYKKLADVTADDVREWRATLAEGRPWADGKPLSNSSIRTLLGTLSALFNDAVAQGQLVRNPVSHVRRRSPANQAVEPHQVLKVEQVRSLIDAADEPYATMIEFGATSGLRAGELAGLRVRSIDFARRVVDVTEQADGHHTAFGWRALKSEKSRRTVPLPDSTLDAVRAHLERHDYESHTPLFRAAQGGQWSSAHVAKVWRGVAADAGVENHSWHSLRHFYASALIQSGASVTTVQQRLGHASPMVTLAVYSHLWPGEDAKTRAVFDNLL</sequence>
<dbReference type="PROSITE" id="PS51900">
    <property type="entry name" value="CB"/>
    <property type="match status" value="1"/>
</dbReference>
<dbReference type="Pfam" id="PF00589">
    <property type="entry name" value="Phage_integrase"/>
    <property type="match status" value="1"/>
</dbReference>
<dbReference type="PANTHER" id="PTHR30349">
    <property type="entry name" value="PHAGE INTEGRASE-RELATED"/>
    <property type="match status" value="1"/>
</dbReference>
<dbReference type="InterPro" id="IPR011010">
    <property type="entry name" value="DNA_brk_join_enz"/>
</dbReference>
<evidence type="ECO:0000259" key="5">
    <source>
        <dbReference type="PROSITE" id="PS51898"/>
    </source>
</evidence>
<evidence type="ECO:0000256" key="1">
    <source>
        <dbReference type="ARBA" id="ARBA00008857"/>
    </source>
</evidence>
<dbReference type="Proteomes" id="UP000251211">
    <property type="component" value="Unassembled WGS sequence"/>
</dbReference>
<dbReference type="Gene3D" id="1.10.443.10">
    <property type="entry name" value="Intergrase catalytic core"/>
    <property type="match status" value="1"/>
</dbReference>
<dbReference type="PROSITE" id="PS51898">
    <property type="entry name" value="TYR_RECOMBINASE"/>
    <property type="match status" value="1"/>
</dbReference>
<dbReference type="GO" id="GO:0015074">
    <property type="term" value="P:DNA integration"/>
    <property type="evidence" value="ECO:0007669"/>
    <property type="project" value="InterPro"/>
</dbReference>
<dbReference type="AlphaFoldDB" id="A0AB38FFR5"/>
<feature type="domain" description="Tyr recombinase" evidence="5">
    <location>
        <begin position="166"/>
        <end position="356"/>
    </location>
</feature>
<organism evidence="7 8">
    <name type="scientific">Rhodococcus wratislaviensis</name>
    <name type="common">Tsukamurella wratislaviensis</name>
    <dbReference type="NCBI Taxonomy" id="44752"/>
    <lineage>
        <taxon>Bacteria</taxon>
        <taxon>Bacillati</taxon>
        <taxon>Actinomycetota</taxon>
        <taxon>Actinomycetes</taxon>
        <taxon>Mycobacteriales</taxon>
        <taxon>Nocardiaceae</taxon>
        <taxon>Rhodococcus</taxon>
    </lineage>
</organism>
<dbReference type="InterPro" id="IPR013762">
    <property type="entry name" value="Integrase-like_cat_sf"/>
</dbReference>
<reference evidence="7 8" key="1">
    <citation type="submission" date="2018-06" db="EMBL/GenBank/DDBJ databases">
        <authorList>
            <consortium name="Pathogen Informatics"/>
            <person name="Doyle S."/>
        </authorList>
    </citation>
    <scope>NUCLEOTIDE SEQUENCE [LARGE SCALE GENOMIC DNA]</scope>
    <source>
        <strain evidence="7 8">NCTC13229</strain>
    </source>
</reference>
<keyword evidence="3" id="KW-0233">DNA recombination</keyword>
<dbReference type="GO" id="GO:0003677">
    <property type="term" value="F:DNA binding"/>
    <property type="evidence" value="ECO:0007669"/>
    <property type="project" value="UniProtKB-UniRule"/>
</dbReference>
<protein>
    <submittedName>
        <fullName evidence="7">Integrase</fullName>
    </submittedName>
</protein>
<name>A0AB38FFR5_RHOWR</name>
<dbReference type="EMBL" id="UAUI01000014">
    <property type="protein sequence ID" value="SPZ40397.1"/>
    <property type="molecule type" value="Genomic_DNA"/>
</dbReference>
<dbReference type="InterPro" id="IPR050090">
    <property type="entry name" value="Tyrosine_recombinase_XerCD"/>
</dbReference>
<evidence type="ECO:0000256" key="3">
    <source>
        <dbReference type="ARBA" id="ARBA00023172"/>
    </source>
</evidence>
<proteinExistence type="inferred from homology"/>
<dbReference type="RefSeq" id="WP_112300623.1">
    <property type="nucleotide sequence ID" value="NZ_QTTP01000001.1"/>
</dbReference>
<evidence type="ECO:0000256" key="2">
    <source>
        <dbReference type="ARBA" id="ARBA00023125"/>
    </source>
</evidence>
<dbReference type="SUPFAM" id="SSF56349">
    <property type="entry name" value="DNA breaking-rejoining enzymes"/>
    <property type="match status" value="1"/>
</dbReference>
<keyword evidence="2 4" id="KW-0238">DNA-binding</keyword>